<evidence type="ECO:0000256" key="1">
    <source>
        <dbReference type="SAM" id="Phobius"/>
    </source>
</evidence>
<accession>A0A1H3SJN1</accession>
<feature type="transmembrane region" description="Helical" evidence="1">
    <location>
        <begin position="75"/>
        <end position="94"/>
    </location>
</feature>
<evidence type="ECO:0000313" key="3">
    <source>
        <dbReference type="Proteomes" id="UP000198625"/>
    </source>
</evidence>
<dbReference type="InterPro" id="IPR036890">
    <property type="entry name" value="HATPase_C_sf"/>
</dbReference>
<keyword evidence="1" id="KW-1133">Transmembrane helix</keyword>
<dbReference type="SUPFAM" id="SSF55874">
    <property type="entry name" value="ATPase domain of HSP90 chaperone/DNA topoisomerase II/histidine kinase"/>
    <property type="match status" value="1"/>
</dbReference>
<dbReference type="OrthoDB" id="9781904at2"/>
<protein>
    <submittedName>
        <fullName evidence="2">Uncharacterized protein</fullName>
    </submittedName>
</protein>
<dbReference type="Gene3D" id="3.30.565.10">
    <property type="entry name" value="Histidine kinase-like ATPase, C-terminal domain"/>
    <property type="match status" value="1"/>
</dbReference>
<dbReference type="AlphaFoldDB" id="A0A1H3SJN1"/>
<evidence type="ECO:0000313" key="2">
    <source>
        <dbReference type="EMBL" id="SDZ37947.1"/>
    </source>
</evidence>
<dbReference type="STRING" id="415015.SAMN05660462_02941"/>
<dbReference type="CDD" id="cd16917">
    <property type="entry name" value="HATPase_UhpB-NarQ-NarX-like"/>
    <property type="match status" value="1"/>
</dbReference>
<keyword evidence="1" id="KW-0472">Membrane</keyword>
<dbReference type="Proteomes" id="UP000198625">
    <property type="component" value="Unassembled WGS sequence"/>
</dbReference>
<reference evidence="2 3" key="1">
    <citation type="submission" date="2016-10" db="EMBL/GenBank/DDBJ databases">
        <authorList>
            <person name="de Groot N.N."/>
        </authorList>
    </citation>
    <scope>NUCLEOTIDE SEQUENCE [LARGE SCALE GENOMIC DNA]</scope>
    <source>
        <strain evidence="2 3">DSM 21650</strain>
    </source>
</reference>
<proteinExistence type="predicted"/>
<organism evidence="2 3">
    <name type="scientific">Proteiniborus ethanoligenes</name>
    <dbReference type="NCBI Taxonomy" id="415015"/>
    <lineage>
        <taxon>Bacteria</taxon>
        <taxon>Bacillati</taxon>
        <taxon>Bacillota</taxon>
        <taxon>Clostridia</taxon>
        <taxon>Eubacteriales</taxon>
        <taxon>Proteiniborus</taxon>
    </lineage>
</organism>
<sequence>MLGIIPIMFLFLILVNFYILVYAFSQSKRCEICHIALGFTLLTFVILYLLTMDLSLVANSNALLLMIKKFQNLEVSIYVIIFFLILTGSISLLYKEKKSLKESITRASIKESIDNLPMGLCFSTKNGIVLLSNRSMNQLCHKITGRELQDGEFFWEKVMEKRRKFEDSLEVNRQTPILQLDNGETWFFSRNPIKVNNKAVLQITATNITELFGLRSQLKKKNLEFMKMNSRLHQYSENLAHIKSKEERLATKTQLHNELGYILLATRRALANKELDKEGQSILALWKKNIATLLTGRGLKEKNAFEELLEAALDIGIELKLEGRLPQESENKDIILKAAIEALNNAVRHAGATELNLTIKEVEEEYTIELTNNGILPKEEIIEGGGLSALREKIEGRGGRMRIDIEPIFKLWIRFPRGREVDNYD</sequence>
<feature type="transmembrane region" description="Helical" evidence="1">
    <location>
        <begin position="32"/>
        <end position="50"/>
    </location>
</feature>
<keyword evidence="1" id="KW-0812">Transmembrane</keyword>
<feature type="transmembrane region" description="Helical" evidence="1">
    <location>
        <begin position="6"/>
        <end position="25"/>
    </location>
</feature>
<keyword evidence="3" id="KW-1185">Reference proteome</keyword>
<gene>
    <name evidence="2" type="ORF">SAMN05660462_02941</name>
</gene>
<dbReference type="EMBL" id="FNQE01000047">
    <property type="protein sequence ID" value="SDZ37947.1"/>
    <property type="molecule type" value="Genomic_DNA"/>
</dbReference>
<name>A0A1H3SJN1_9FIRM</name>